<dbReference type="InterPro" id="IPR027417">
    <property type="entry name" value="P-loop_NTPase"/>
</dbReference>
<reference evidence="1 2" key="1">
    <citation type="submission" date="2024-06" db="EMBL/GenBank/DDBJ databases">
        <title>Draft genome sequence of Geodermatophilus badlandi, a novel member of the Geodermatophilaceae isolated from badland sedimentary rocks in the Red desert, Wyoming, USA.</title>
        <authorList>
            <person name="Ben Tekaya S."/>
            <person name="Nouioui I."/>
            <person name="Flores G.M."/>
            <person name="Shaal M.N."/>
            <person name="Bredoire F."/>
            <person name="Basile F."/>
            <person name="Van Diepen L."/>
            <person name="Ward N.L."/>
        </authorList>
    </citation>
    <scope>NUCLEOTIDE SEQUENCE [LARGE SCALE GENOMIC DNA]</scope>
    <source>
        <strain evidence="1 2">WL48A</strain>
    </source>
</reference>
<gene>
    <name evidence="1" type="ORF">ABQ292_25025</name>
</gene>
<dbReference type="SUPFAM" id="SSF52540">
    <property type="entry name" value="P-loop containing nucleoside triphosphate hydrolases"/>
    <property type="match status" value="1"/>
</dbReference>
<dbReference type="Gene3D" id="3.40.50.300">
    <property type="entry name" value="P-loop containing nucleotide triphosphate hydrolases"/>
    <property type="match status" value="1"/>
</dbReference>
<evidence type="ECO:0008006" key="3">
    <source>
        <dbReference type="Google" id="ProtNLM"/>
    </source>
</evidence>
<name>A0ABV3XMD4_9ACTN</name>
<sequence>MTLVADLAAAVETAGGHGRALVAVDGPDAAGKTTLADRVAALVDRPVVRASIDGFHAPRAVRLRRGDLSPEGCYRDSFDLAGLQDRLLAPFAHGAADVDVDVFDHRSDRAARVRVEDVPTDTVLLVDGVFLLRPELRRWWTFRVYVHVPEEMTLARAVRRDLPVLGSVQAVEERYRGRYLPAQVLYRTEARPLEAAHVVVDNGDPAAAEVLRWSPPAEPAR</sequence>
<dbReference type="Proteomes" id="UP001560045">
    <property type="component" value="Unassembled WGS sequence"/>
</dbReference>
<accession>A0ABV3XMD4</accession>
<dbReference type="EMBL" id="JBFNXQ010000146">
    <property type="protein sequence ID" value="MEX5721622.1"/>
    <property type="molecule type" value="Genomic_DNA"/>
</dbReference>
<dbReference type="RefSeq" id="WP_369210421.1">
    <property type="nucleotide sequence ID" value="NZ_JBFNXQ010000146.1"/>
</dbReference>
<comment type="caution">
    <text evidence="1">The sequence shown here is derived from an EMBL/GenBank/DDBJ whole genome shotgun (WGS) entry which is preliminary data.</text>
</comment>
<organism evidence="1 2">
    <name type="scientific">Geodermatophilus maliterrae</name>
    <dbReference type="NCBI Taxonomy" id="3162531"/>
    <lineage>
        <taxon>Bacteria</taxon>
        <taxon>Bacillati</taxon>
        <taxon>Actinomycetota</taxon>
        <taxon>Actinomycetes</taxon>
        <taxon>Geodermatophilales</taxon>
        <taxon>Geodermatophilaceae</taxon>
        <taxon>Geodermatophilus</taxon>
    </lineage>
</organism>
<keyword evidence="2" id="KW-1185">Reference proteome</keyword>
<proteinExistence type="predicted"/>
<dbReference type="PANTHER" id="PTHR10285">
    <property type="entry name" value="URIDINE KINASE"/>
    <property type="match status" value="1"/>
</dbReference>
<protein>
    <recommendedName>
        <fullName evidence="3">Uridine kinase</fullName>
    </recommendedName>
</protein>
<evidence type="ECO:0000313" key="1">
    <source>
        <dbReference type="EMBL" id="MEX5721622.1"/>
    </source>
</evidence>
<evidence type="ECO:0000313" key="2">
    <source>
        <dbReference type="Proteomes" id="UP001560045"/>
    </source>
</evidence>